<keyword evidence="2 4" id="KW-0472">Membrane</keyword>
<dbReference type="InterPro" id="IPR036737">
    <property type="entry name" value="OmpA-like_sf"/>
</dbReference>
<sequence length="410" mass="46322">MVIMGFSFSVINGLDLRSVRDIRVYEEQGYVMLEALVTIRNSSGKTVHIKNARFTLVVMPDEHSSHPLGELPVEEALIPYAPEGDAAHDDVVIPILMKLGSNRSALRALAEALQHTLSHNDRQRLSLGLKGALDLGIQDRGSWVYEERFTLDWTLSPELETAHLNDVLQSVINPPSQTSRVALTASPTEMPTPQPVPVPPTPTVNSTVMPKIEIEAERGLDGVCLREVCNECNIPCNVCQKLLQSTEHKSYPDEDTLRRALSASFSTDMPALKKNAMTCLTEECQIRKLVVYFRFDESLIENLEEYPHQLEKVATWANQHTVIKEPLILYINGYADIRGTAVYNLQLSIKRAESVYRYLTQHFPVQWNRDECVVQGFGEQFLVSQGSDELSHQQNRRVELYLARRSTRPK</sequence>
<evidence type="ECO:0000256" key="4">
    <source>
        <dbReference type="PROSITE-ProRule" id="PRU00473"/>
    </source>
</evidence>
<dbReference type="PRINTS" id="PR01021">
    <property type="entry name" value="OMPADOMAIN"/>
</dbReference>
<evidence type="ECO:0000256" key="2">
    <source>
        <dbReference type="ARBA" id="ARBA00023136"/>
    </source>
</evidence>
<dbReference type="Pfam" id="PF00691">
    <property type="entry name" value="OmpA"/>
    <property type="match status" value="1"/>
</dbReference>
<feature type="domain" description="OmpA-like" evidence="5">
    <location>
        <begin position="280"/>
        <end position="406"/>
    </location>
</feature>
<keyword evidence="3" id="KW-0998">Cell outer membrane</keyword>
<evidence type="ECO:0000256" key="1">
    <source>
        <dbReference type="ARBA" id="ARBA00004442"/>
    </source>
</evidence>
<protein>
    <recommendedName>
        <fullName evidence="5">OmpA-like domain-containing protein</fullName>
    </recommendedName>
</protein>
<comment type="subcellular location">
    <subcellularLocation>
        <location evidence="1">Cell outer membrane</location>
    </subcellularLocation>
</comment>
<reference evidence="6 7" key="1">
    <citation type="submission" date="2017-10" db="EMBL/GenBank/DDBJ databases">
        <title>Novel microbial diversity and functional potential in the marine mammal oral microbiome.</title>
        <authorList>
            <person name="Dudek N.K."/>
            <person name="Sun C.L."/>
            <person name="Burstein D."/>
            <person name="Kantor R.S."/>
            <person name="Aliaga Goltsman D.S."/>
            <person name="Bik E.M."/>
            <person name="Thomas B.C."/>
            <person name="Banfield J.F."/>
            <person name="Relman D.A."/>
        </authorList>
    </citation>
    <scope>NUCLEOTIDE SEQUENCE [LARGE SCALE GENOMIC DNA]</scope>
    <source>
        <strain evidence="6">DOLZORAL124_49_17</strain>
    </source>
</reference>
<accession>A0A2G6E8T8</accession>
<dbReference type="PROSITE" id="PS51123">
    <property type="entry name" value="OMPA_2"/>
    <property type="match status" value="1"/>
</dbReference>
<dbReference type="PANTHER" id="PTHR30329">
    <property type="entry name" value="STATOR ELEMENT OF FLAGELLAR MOTOR COMPLEX"/>
    <property type="match status" value="1"/>
</dbReference>
<dbReference type="InterPro" id="IPR050330">
    <property type="entry name" value="Bact_OuterMem_StrucFunc"/>
</dbReference>
<dbReference type="EMBL" id="PDPS01000022">
    <property type="protein sequence ID" value="PID58516.1"/>
    <property type="molecule type" value="Genomic_DNA"/>
</dbReference>
<gene>
    <name evidence="6" type="ORF">CSB45_02935</name>
</gene>
<name>A0A2G6E8T8_9BACT</name>
<evidence type="ECO:0000259" key="5">
    <source>
        <dbReference type="PROSITE" id="PS51123"/>
    </source>
</evidence>
<dbReference type="Gene3D" id="3.30.1330.60">
    <property type="entry name" value="OmpA-like domain"/>
    <property type="match status" value="1"/>
</dbReference>
<dbReference type="InterPro" id="IPR006665">
    <property type="entry name" value="OmpA-like"/>
</dbReference>
<dbReference type="GO" id="GO:0009279">
    <property type="term" value="C:cell outer membrane"/>
    <property type="evidence" value="ECO:0007669"/>
    <property type="project" value="UniProtKB-SubCell"/>
</dbReference>
<dbReference type="PANTHER" id="PTHR30329:SF21">
    <property type="entry name" value="LIPOPROTEIN YIAD-RELATED"/>
    <property type="match status" value="1"/>
</dbReference>
<dbReference type="SUPFAM" id="SSF103088">
    <property type="entry name" value="OmpA-like"/>
    <property type="match status" value="1"/>
</dbReference>
<evidence type="ECO:0000313" key="7">
    <source>
        <dbReference type="Proteomes" id="UP000229740"/>
    </source>
</evidence>
<proteinExistence type="predicted"/>
<dbReference type="InterPro" id="IPR006664">
    <property type="entry name" value="OMP_bac"/>
</dbReference>
<organism evidence="6 7">
    <name type="scientific">candidate division KSB3 bacterium</name>
    <dbReference type="NCBI Taxonomy" id="2044937"/>
    <lineage>
        <taxon>Bacteria</taxon>
        <taxon>candidate division KSB3</taxon>
    </lineage>
</organism>
<dbReference type="AlphaFoldDB" id="A0A2G6E8T8"/>
<evidence type="ECO:0000256" key="3">
    <source>
        <dbReference type="ARBA" id="ARBA00023237"/>
    </source>
</evidence>
<evidence type="ECO:0000313" key="6">
    <source>
        <dbReference type="EMBL" id="PID58516.1"/>
    </source>
</evidence>
<dbReference type="CDD" id="cd07185">
    <property type="entry name" value="OmpA_C-like"/>
    <property type="match status" value="1"/>
</dbReference>
<dbReference type="Proteomes" id="UP000229740">
    <property type="component" value="Unassembled WGS sequence"/>
</dbReference>
<comment type="caution">
    <text evidence="6">The sequence shown here is derived from an EMBL/GenBank/DDBJ whole genome shotgun (WGS) entry which is preliminary data.</text>
</comment>